<dbReference type="AlphaFoldDB" id="A0A1Q2YCC2"/>
<dbReference type="InterPro" id="IPR001680">
    <property type="entry name" value="WD40_rpt"/>
</dbReference>
<keyword evidence="4" id="KW-0819">tRNA processing</keyword>
<protein>
    <submittedName>
        <fullName evidence="8">Uncharacterized protein</fullName>
    </submittedName>
</protein>
<dbReference type="InterPro" id="IPR011047">
    <property type="entry name" value="Quinoprotein_ADH-like_sf"/>
</dbReference>
<dbReference type="Proteomes" id="UP000186136">
    <property type="component" value="Unassembled WGS sequence"/>
</dbReference>
<keyword evidence="9" id="KW-1185">Reference proteome</keyword>
<dbReference type="PANTHER" id="PTHR14344:SF3">
    <property type="entry name" value="WD REPEAT-CONTAINING PROTEIN 6"/>
    <property type="match status" value="1"/>
</dbReference>
<evidence type="ECO:0000313" key="8">
    <source>
        <dbReference type="EMBL" id="GAV27182.1"/>
    </source>
</evidence>
<evidence type="ECO:0000256" key="6">
    <source>
        <dbReference type="ARBA" id="ARBA00038255"/>
    </source>
</evidence>
<dbReference type="SMART" id="SM00320">
    <property type="entry name" value="WD40"/>
    <property type="match status" value="6"/>
</dbReference>
<comment type="subcellular location">
    <subcellularLocation>
        <location evidence="1">Cytoplasm</location>
    </subcellularLocation>
</comment>
<dbReference type="OrthoDB" id="66881at2759"/>
<dbReference type="SUPFAM" id="SSF50998">
    <property type="entry name" value="Quinoprotein alcohol dehydrogenase-like"/>
    <property type="match status" value="2"/>
</dbReference>
<dbReference type="EMBL" id="BDGI01000024">
    <property type="protein sequence ID" value="GAV27182.1"/>
    <property type="molecule type" value="Genomic_DNA"/>
</dbReference>
<dbReference type="PANTHER" id="PTHR14344">
    <property type="entry name" value="WD REPEAT PROTEIN"/>
    <property type="match status" value="1"/>
</dbReference>
<name>A0A1Q2YCC2_9ASCO</name>
<reference evidence="8 9" key="1">
    <citation type="submission" date="2016-08" db="EMBL/GenBank/DDBJ databases">
        <title>Whole genome shotgun sequence of Pichia membranifaciens KS47-1.</title>
        <authorList>
            <person name="Konishi M."/>
            <person name="Ishida M."/>
            <person name="Arakawa T."/>
            <person name="Kato Y."/>
            <person name="Horiuchi J."/>
        </authorList>
    </citation>
    <scope>NUCLEOTIDE SEQUENCE [LARGE SCALE GENOMIC DNA]</scope>
    <source>
        <strain evidence="8 9">KS47-1</strain>
    </source>
</reference>
<organism evidence="8 9">
    <name type="scientific">Pichia membranifaciens</name>
    <dbReference type="NCBI Taxonomy" id="4926"/>
    <lineage>
        <taxon>Eukaryota</taxon>
        <taxon>Fungi</taxon>
        <taxon>Dikarya</taxon>
        <taxon>Ascomycota</taxon>
        <taxon>Saccharomycotina</taxon>
        <taxon>Pichiomycetes</taxon>
        <taxon>Pichiales</taxon>
        <taxon>Pichiaceae</taxon>
        <taxon>Pichia</taxon>
    </lineage>
</organism>
<dbReference type="InterPro" id="IPR051973">
    <property type="entry name" value="tRNA_Anticodon_Mtase-Reg"/>
</dbReference>
<evidence type="ECO:0000313" key="9">
    <source>
        <dbReference type="Proteomes" id="UP000186136"/>
    </source>
</evidence>
<evidence type="ECO:0000256" key="1">
    <source>
        <dbReference type="ARBA" id="ARBA00004496"/>
    </source>
</evidence>
<keyword evidence="3 7" id="KW-0853">WD repeat</keyword>
<evidence type="ECO:0000256" key="4">
    <source>
        <dbReference type="ARBA" id="ARBA00022694"/>
    </source>
</evidence>
<evidence type="ECO:0000256" key="3">
    <source>
        <dbReference type="ARBA" id="ARBA00022574"/>
    </source>
</evidence>
<dbReference type="GO" id="GO:0005737">
    <property type="term" value="C:cytoplasm"/>
    <property type="evidence" value="ECO:0007669"/>
    <property type="project" value="UniProtKB-SubCell"/>
</dbReference>
<dbReference type="Pfam" id="PF00400">
    <property type="entry name" value="WD40"/>
    <property type="match status" value="2"/>
</dbReference>
<feature type="repeat" description="WD" evidence="7">
    <location>
        <begin position="961"/>
        <end position="987"/>
    </location>
</feature>
<dbReference type="InterPro" id="IPR015943">
    <property type="entry name" value="WD40/YVTN_repeat-like_dom_sf"/>
</dbReference>
<evidence type="ECO:0000256" key="2">
    <source>
        <dbReference type="ARBA" id="ARBA00022490"/>
    </source>
</evidence>
<proteinExistence type="inferred from homology"/>
<dbReference type="PROSITE" id="PS50082">
    <property type="entry name" value="WD_REPEATS_2"/>
    <property type="match status" value="2"/>
</dbReference>
<gene>
    <name evidence="8" type="ORF">PMKS-000645</name>
</gene>
<comment type="caution">
    <text evidence="8">The sequence shown here is derived from an EMBL/GenBank/DDBJ whole genome shotgun (WGS) entry which is preliminary data.</text>
</comment>
<evidence type="ECO:0000256" key="7">
    <source>
        <dbReference type="PROSITE-ProRule" id="PRU00221"/>
    </source>
</evidence>
<evidence type="ECO:0000256" key="5">
    <source>
        <dbReference type="ARBA" id="ARBA00022737"/>
    </source>
</evidence>
<dbReference type="GO" id="GO:0030488">
    <property type="term" value="P:tRNA methylation"/>
    <property type="evidence" value="ECO:0007669"/>
    <property type="project" value="TreeGrafter"/>
</dbReference>
<keyword evidence="5" id="KW-0677">Repeat</keyword>
<keyword evidence="2" id="KW-0963">Cytoplasm</keyword>
<dbReference type="Gene3D" id="2.130.10.10">
    <property type="entry name" value="YVTN repeat-like/Quinoprotein amine dehydrogenase"/>
    <property type="match status" value="3"/>
</dbReference>
<feature type="repeat" description="WD" evidence="7">
    <location>
        <begin position="186"/>
        <end position="227"/>
    </location>
</feature>
<comment type="similarity">
    <text evidence="6">Belongs to the WD repeat WDR6 family.</text>
</comment>
<accession>A0A1Q2YCC2</accession>
<dbReference type="PROSITE" id="PS50294">
    <property type="entry name" value="WD_REPEATS_REGION"/>
    <property type="match status" value="1"/>
</dbReference>
<sequence>MQPLQHVGPVCALKVFSNKWLFSGEGPSLKIYDYVTGKKLFERIIFQRNKIHGIEYIDSNANGNDDSNVKIAVWGGRSLSIFTLAQLKDLNFELPHQGVGDWILHCMFEDQNTLHILNSHNIVHTISTENEKPQLLLSKNCDWKSILYSGTLHKDPETGKVTVLAGTVMNGVLIWDLKSGAVQHNLTQHEGSVFSVISSPDGKHIVSCSDDRSIKVWDKETGKLLANGWGHGSRIWGLSVYNVSDVGFNVFSCSEDCTSRIWTFKYSGSDELTQDKIILGHTGRHVWSIAVDDQNKIGFTGGADGKILVTDLASEKREGYWGHKWELKDISNETGYNFIKGELIKEYVDFGYGLLAVTSEGRFMILQDYKQWLPLFEDLRFERFCLLKAFNQDPIVVVGSKHGDVLILKFNEKCELVQKNDIKFEKHFSRLGNILLNQHNDSLFALFESPNPKEHIVYSEIDRENLAFVSEKILSKPSDKIILSSVGYDSQRDYLFIGCRFATLLIYSMSDNQNEPIAIFKNFFKGDTISSIVPLNESEECTLYLTDRDGTYHLIRFSAELEYEFLQSSRIQKGFLEGIIRHANGDIIFYGFKSDSFFAWNETKQYEIMREVCGGPHRRWLFKHWTDKTSKKLKYRFVYTRASEVQIIEMGDSYAVELLATGLHGREIRDVCFVNAADGQDEKVVITGAEDTTLKIGTLKSNGEFKLHWTYREHVAGLQSIHPINNEYIISSSAREELFLWKISNSDGKKCMALHGLLPPSEENPDLRIMDFDTIEIVNGKREIVGFLLVSAYSNSAIKIFQYTYSTKKFTLLIDDSYMKCCIFHAKFLSLNGKLYILIGSTNGHITLYDVHTIIEERYVTIGGEVCEKVRLLEKMSIEEPKLMSLGKWTINQQMHQSSIKALEIIQVTPDKITLLTGGDDNALIVSRLQCVEGSELVTVDIESFNPSAASSTITTIKAVDQNTVLVGAVDQSLRLWDIRSDLKIVEENYTTVADTGCAEVVDFGDNTKLALVGGAGFSIFKI</sequence>